<evidence type="ECO:0000313" key="1">
    <source>
        <dbReference type="EMBL" id="KAJ1085699.1"/>
    </source>
</evidence>
<proteinExistence type="predicted"/>
<dbReference type="Proteomes" id="UP001066276">
    <property type="component" value="Chromosome 12"/>
</dbReference>
<evidence type="ECO:0000313" key="2">
    <source>
        <dbReference type="Proteomes" id="UP001066276"/>
    </source>
</evidence>
<gene>
    <name evidence="1" type="ORF">NDU88_005825</name>
</gene>
<sequence>MCTASATHIFSRVEALPQVLPTHRWRYKKPELHQRPEPVMELLLADKDESPEVSFTKGLDKDNIRGALWRRWGPCNGGVEAHTSSYYRVCAWAKTGPRPHAPETGRGHISLIQALDLLMMGSASFHQLFCPRQVQYTTVYAQVHSISTAQCVARVPYVEASSPTGTGGEIQQQLHEHTKGDTGDHVHRISNPHLQRGGGFATGAAYKQVEVQEARVFIRGQSQGRSCFWQTKMAASVALDSSALSAASPSVNLAAPPAAGQDCTVPLGCEALSL</sequence>
<reference evidence="1" key="1">
    <citation type="journal article" date="2022" name="bioRxiv">
        <title>Sequencing and chromosome-scale assembly of the giantPleurodeles waltlgenome.</title>
        <authorList>
            <person name="Brown T."/>
            <person name="Elewa A."/>
            <person name="Iarovenko S."/>
            <person name="Subramanian E."/>
            <person name="Araus A.J."/>
            <person name="Petzold A."/>
            <person name="Susuki M."/>
            <person name="Suzuki K.-i.T."/>
            <person name="Hayashi T."/>
            <person name="Toyoda A."/>
            <person name="Oliveira C."/>
            <person name="Osipova E."/>
            <person name="Leigh N.D."/>
            <person name="Simon A."/>
            <person name="Yun M.H."/>
        </authorList>
    </citation>
    <scope>NUCLEOTIDE SEQUENCE</scope>
    <source>
        <strain evidence="1">20211129_DDA</strain>
        <tissue evidence="1">Liver</tissue>
    </source>
</reference>
<dbReference type="AlphaFoldDB" id="A0AAV7L602"/>
<name>A0AAV7L602_PLEWA</name>
<keyword evidence="2" id="KW-1185">Reference proteome</keyword>
<dbReference type="EMBL" id="JANPWB010000016">
    <property type="protein sequence ID" value="KAJ1085699.1"/>
    <property type="molecule type" value="Genomic_DNA"/>
</dbReference>
<comment type="caution">
    <text evidence="1">The sequence shown here is derived from an EMBL/GenBank/DDBJ whole genome shotgun (WGS) entry which is preliminary data.</text>
</comment>
<accession>A0AAV7L602</accession>
<organism evidence="1 2">
    <name type="scientific">Pleurodeles waltl</name>
    <name type="common">Iberian ribbed newt</name>
    <dbReference type="NCBI Taxonomy" id="8319"/>
    <lineage>
        <taxon>Eukaryota</taxon>
        <taxon>Metazoa</taxon>
        <taxon>Chordata</taxon>
        <taxon>Craniata</taxon>
        <taxon>Vertebrata</taxon>
        <taxon>Euteleostomi</taxon>
        <taxon>Amphibia</taxon>
        <taxon>Batrachia</taxon>
        <taxon>Caudata</taxon>
        <taxon>Salamandroidea</taxon>
        <taxon>Salamandridae</taxon>
        <taxon>Pleurodelinae</taxon>
        <taxon>Pleurodeles</taxon>
    </lineage>
</organism>
<protein>
    <submittedName>
        <fullName evidence="1">Uncharacterized protein</fullName>
    </submittedName>
</protein>